<organism evidence="2 3">
    <name type="scientific">Stephania yunnanensis</name>
    <dbReference type="NCBI Taxonomy" id="152371"/>
    <lineage>
        <taxon>Eukaryota</taxon>
        <taxon>Viridiplantae</taxon>
        <taxon>Streptophyta</taxon>
        <taxon>Embryophyta</taxon>
        <taxon>Tracheophyta</taxon>
        <taxon>Spermatophyta</taxon>
        <taxon>Magnoliopsida</taxon>
        <taxon>Ranunculales</taxon>
        <taxon>Menispermaceae</taxon>
        <taxon>Menispermoideae</taxon>
        <taxon>Cissampelideae</taxon>
        <taxon>Stephania</taxon>
    </lineage>
</organism>
<evidence type="ECO:0000256" key="1">
    <source>
        <dbReference type="SAM" id="MobiDB-lite"/>
    </source>
</evidence>
<gene>
    <name evidence="2" type="ORF">Syun_003976</name>
</gene>
<comment type="caution">
    <text evidence="2">The sequence shown here is derived from an EMBL/GenBank/DDBJ whole genome shotgun (WGS) entry which is preliminary data.</text>
</comment>
<keyword evidence="3" id="KW-1185">Reference proteome</keyword>
<sequence length="74" mass="7822">MADARAPVSARAAMLTEARGDARMITSHDQQLQEILRLLRARATTSPSMSAALLTQTGNAPTVHDPSAAPPVQE</sequence>
<name>A0AAP0Q241_9MAGN</name>
<accession>A0AAP0Q241</accession>
<feature type="region of interest" description="Disordered" evidence="1">
    <location>
        <begin position="52"/>
        <end position="74"/>
    </location>
</feature>
<evidence type="ECO:0000313" key="3">
    <source>
        <dbReference type="Proteomes" id="UP001420932"/>
    </source>
</evidence>
<proteinExistence type="predicted"/>
<evidence type="ECO:0000313" key="2">
    <source>
        <dbReference type="EMBL" id="KAK9163074.1"/>
    </source>
</evidence>
<dbReference type="AlphaFoldDB" id="A0AAP0Q241"/>
<reference evidence="2 3" key="1">
    <citation type="submission" date="2024-01" db="EMBL/GenBank/DDBJ databases">
        <title>Genome assemblies of Stephania.</title>
        <authorList>
            <person name="Yang L."/>
        </authorList>
    </citation>
    <scope>NUCLEOTIDE SEQUENCE [LARGE SCALE GENOMIC DNA]</scope>
    <source>
        <strain evidence="2">YNDBR</strain>
        <tissue evidence="2">Leaf</tissue>
    </source>
</reference>
<protein>
    <submittedName>
        <fullName evidence="2">Uncharacterized protein</fullName>
    </submittedName>
</protein>
<dbReference type="EMBL" id="JBBNAF010000002">
    <property type="protein sequence ID" value="KAK9163074.1"/>
    <property type="molecule type" value="Genomic_DNA"/>
</dbReference>
<dbReference type="Proteomes" id="UP001420932">
    <property type="component" value="Unassembled WGS sequence"/>
</dbReference>